<gene>
    <name evidence="1" type="ORF">ERD32_02440</name>
</gene>
<evidence type="ECO:0000313" key="2">
    <source>
        <dbReference type="Proteomes" id="UP000289808"/>
    </source>
</evidence>
<comment type="caution">
    <text evidence="1">The sequence shown here is derived from an EMBL/GenBank/DDBJ whole genome shotgun (WGS) entry which is preliminary data.</text>
</comment>
<name>A0A4Q0LVL3_9LACO</name>
<reference evidence="1 2" key="1">
    <citation type="submission" date="2019-01" db="EMBL/GenBank/DDBJ databases">
        <title>The genome sequence of Lactobacillus crispatus L49.</title>
        <authorList>
            <person name="Zhong J."/>
            <person name="Zhang J."/>
        </authorList>
    </citation>
    <scope>NUCLEOTIDE SEQUENCE [LARGE SCALE GENOMIC DNA]</scope>
    <source>
        <strain evidence="1 2">L49</strain>
    </source>
</reference>
<dbReference type="RefSeq" id="WP_021355246.1">
    <property type="nucleotide sequence ID" value="NZ_CP114552.1"/>
</dbReference>
<protein>
    <submittedName>
        <fullName evidence="1">Uncharacterized protein</fullName>
    </submittedName>
</protein>
<sequence length="143" mass="15885">MLFIDGHGFKTLEQDATEDLVNWTVNQSANATNATLNLTGYGTPNARYTSDFVPLVPNTDLKIVVDPLENGSNFLWCYYLTDQPENGAKVYNPDEPWESSNEITLHVGEAKYLIVLVGNNSGFSAINSWKVSVTHKVNFVIEV</sequence>
<proteinExistence type="predicted"/>
<evidence type="ECO:0000313" key="1">
    <source>
        <dbReference type="EMBL" id="RXF59168.1"/>
    </source>
</evidence>
<dbReference type="AlphaFoldDB" id="A0A4Q0LVL3"/>
<dbReference type="EMBL" id="SCLX01000009">
    <property type="protein sequence ID" value="RXF59168.1"/>
    <property type="molecule type" value="Genomic_DNA"/>
</dbReference>
<organism evidence="1 2">
    <name type="scientific">Lactobacillus crispatus</name>
    <dbReference type="NCBI Taxonomy" id="47770"/>
    <lineage>
        <taxon>Bacteria</taxon>
        <taxon>Bacillati</taxon>
        <taxon>Bacillota</taxon>
        <taxon>Bacilli</taxon>
        <taxon>Lactobacillales</taxon>
        <taxon>Lactobacillaceae</taxon>
        <taxon>Lactobacillus</taxon>
    </lineage>
</organism>
<accession>A0A4Q0LVL3</accession>
<dbReference type="Proteomes" id="UP000289808">
    <property type="component" value="Unassembled WGS sequence"/>
</dbReference>